<dbReference type="GO" id="GO:0003676">
    <property type="term" value="F:nucleic acid binding"/>
    <property type="evidence" value="ECO:0007669"/>
    <property type="project" value="InterPro"/>
</dbReference>
<feature type="non-terminal residue" evidence="1">
    <location>
        <position position="152"/>
    </location>
</feature>
<comment type="caution">
    <text evidence="1">The sequence shown here is derived from an EMBL/GenBank/DDBJ whole genome shotgun (WGS) entry which is preliminary data.</text>
</comment>
<keyword evidence="1" id="KW-0808">Transferase</keyword>
<reference evidence="1" key="1">
    <citation type="journal article" date="2019" name="Sci. Rep.">
        <title>Draft genome of Tanacetum cinerariifolium, the natural source of mosquito coil.</title>
        <authorList>
            <person name="Yamashiro T."/>
            <person name="Shiraishi A."/>
            <person name="Satake H."/>
            <person name="Nakayama K."/>
        </authorList>
    </citation>
    <scope>NUCLEOTIDE SEQUENCE</scope>
</reference>
<dbReference type="GO" id="GO:0003964">
    <property type="term" value="F:RNA-directed DNA polymerase activity"/>
    <property type="evidence" value="ECO:0007669"/>
    <property type="project" value="UniProtKB-KW"/>
</dbReference>
<gene>
    <name evidence="1" type="ORF">Tci_566387</name>
</gene>
<proteinExistence type="predicted"/>
<name>A0A699IXF8_TANCI</name>
<dbReference type="AlphaFoldDB" id="A0A699IXF8"/>
<dbReference type="SUPFAM" id="SSF53098">
    <property type="entry name" value="Ribonuclease H-like"/>
    <property type="match status" value="1"/>
</dbReference>
<dbReference type="PANTHER" id="PTHR45835">
    <property type="entry name" value="YALI0A06105P"/>
    <property type="match status" value="1"/>
</dbReference>
<dbReference type="InterPro" id="IPR036397">
    <property type="entry name" value="RNaseH_sf"/>
</dbReference>
<accession>A0A699IXF8</accession>
<dbReference type="EMBL" id="BKCJ010345634">
    <property type="protein sequence ID" value="GEZ94414.1"/>
    <property type="molecule type" value="Genomic_DNA"/>
</dbReference>
<protein>
    <submittedName>
        <fullName evidence="1">Putative reverse transcriptase domain-containing protein</fullName>
    </submittedName>
</protein>
<keyword evidence="1" id="KW-0695">RNA-directed DNA polymerase</keyword>
<sequence>MEYQSQSYLTVTTDGQSERTIQTLEDMLRVCVIDFGNGWDRHLPLIEFSYNNSYHTSIKATPFEVLYGRKCRSPLCWAEVKDTQLTGPEIIHKKTEKIIQIKQRIQATRNRQKGYVDVRRKTLEFQVGDKVMLKFSPWKGVISFGKHGKLNL</sequence>
<organism evidence="1">
    <name type="scientific">Tanacetum cinerariifolium</name>
    <name type="common">Dalmatian daisy</name>
    <name type="synonym">Chrysanthemum cinerariifolium</name>
    <dbReference type="NCBI Taxonomy" id="118510"/>
    <lineage>
        <taxon>Eukaryota</taxon>
        <taxon>Viridiplantae</taxon>
        <taxon>Streptophyta</taxon>
        <taxon>Embryophyta</taxon>
        <taxon>Tracheophyta</taxon>
        <taxon>Spermatophyta</taxon>
        <taxon>Magnoliopsida</taxon>
        <taxon>eudicotyledons</taxon>
        <taxon>Gunneridae</taxon>
        <taxon>Pentapetalae</taxon>
        <taxon>asterids</taxon>
        <taxon>campanulids</taxon>
        <taxon>Asterales</taxon>
        <taxon>Asteraceae</taxon>
        <taxon>Asteroideae</taxon>
        <taxon>Anthemideae</taxon>
        <taxon>Anthemidinae</taxon>
        <taxon>Tanacetum</taxon>
    </lineage>
</organism>
<keyword evidence="1" id="KW-0548">Nucleotidyltransferase</keyword>
<evidence type="ECO:0000313" key="1">
    <source>
        <dbReference type="EMBL" id="GEZ94414.1"/>
    </source>
</evidence>
<dbReference type="InterPro" id="IPR012337">
    <property type="entry name" value="RNaseH-like_sf"/>
</dbReference>
<dbReference type="PANTHER" id="PTHR45835:SF103">
    <property type="entry name" value="RNA-DIRECTED DNA POLYMERASE"/>
    <property type="match status" value="1"/>
</dbReference>
<dbReference type="Gene3D" id="3.30.420.10">
    <property type="entry name" value="Ribonuclease H-like superfamily/Ribonuclease H"/>
    <property type="match status" value="1"/>
</dbReference>